<evidence type="ECO:0000313" key="3">
    <source>
        <dbReference type="Proteomes" id="UP000678545"/>
    </source>
</evidence>
<evidence type="ECO:0000256" key="1">
    <source>
        <dbReference type="SAM" id="SignalP"/>
    </source>
</evidence>
<evidence type="ECO:0000313" key="2">
    <source>
        <dbReference type="EMBL" id="MBR7799939.1"/>
    </source>
</evidence>
<dbReference type="Pfam" id="PF11454">
    <property type="entry name" value="DUF3016"/>
    <property type="match status" value="1"/>
</dbReference>
<protein>
    <submittedName>
        <fullName evidence="2">DUF3016 domain-containing protein</fullName>
    </submittedName>
</protein>
<feature type="signal peptide" evidence="1">
    <location>
        <begin position="1"/>
        <end position="20"/>
    </location>
</feature>
<comment type="caution">
    <text evidence="2">The sequence shown here is derived from an EMBL/GenBank/DDBJ whole genome shotgun (WGS) entry which is preliminary data.</text>
</comment>
<name>A0A941IC90_9BURK</name>
<dbReference type="AlphaFoldDB" id="A0A941IC90"/>
<dbReference type="EMBL" id="JAGSPJ010000003">
    <property type="protein sequence ID" value="MBR7799939.1"/>
    <property type="molecule type" value="Genomic_DNA"/>
</dbReference>
<accession>A0A941IC90</accession>
<dbReference type="RefSeq" id="WP_212675094.1">
    <property type="nucleotide sequence ID" value="NZ_JAGSPJ010000003.1"/>
</dbReference>
<reference evidence="2" key="1">
    <citation type="submission" date="2021-04" db="EMBL/GenBank/DDBJ databases">
        <title>novel species isolated from subtropical streams in China.</title>
        <authorList>
            <person name="Lu H."/>
        </authorList>
    </citation>
    <scope>NUCLEOTIDE SEQUENCE</scope>
    <source>
        <strain evidence="2">FT137W</strain>
    </source>
</reference>
<feature type="chain" id="PRO_5036931907" evidence="1">
    <location>
        <begin position="21"/>
        <end position="178"/>
    </location>
</feature>
<dbReference type="InterPro" id="IPR021557">
    <property type="entry name" value="DUF3016"/>
</dbReference>
<keyword evidence="3" id="KW-1185">Reference proteome</keyword>
<organism evidence="2 3">
    <name type="scientific">Undibacterium fentianense</name>
    <dbReference type="NCBI Taxonomy" id="2828728"/>
    <lineage>
        <taxon>Bacteria</taxon>
        <taxon>Pseudomonadati</taxon>
        <taxon>Pseudomonadota</taxon>
        <taxon>Betaproteobacteria</taxon>
        <taxon>Burkholderiales</taxon>
        <taxon>Oxalobacteraceae</taxon>
        <taxon>Undibacterium</taxon>
    </lineage>
</organism>
<proteinExistence type="predicted"/>
<keyword evidence="1" id="KW-0732">Signal</keyword>
<gene>
    <name evidence="2" type="ORF">KDM90_08010</name>
</gene>
<dbReference type="Proteomes" id="UP000678545">
    <property type="component" value="Unassembled WGS sequence"/>
</dbReference>
<sequence length="178" mass="20263">MKKLLLATLLLGSLSHTALAGEAKVSWGKLDNFSDIHPGHSENKDQFRARLMQEFADVFNGFAQKLPEGFVLQIDVSDLDLAGDIRPGIWLQGTQIRLMREIYWPKMSFTYELRNAQQEVVAKGKEELNDMDYLHRVKIPSGKTSFDYEEKMLQTWFKRQVATGQFPSKDSKAIAGNP</sequence>